<evidence type="ECO:0000313" key="2">
    <source>
        <dbReference type="Proteomes" id="UP000182237"/>
    </source>
</evidence>
<dbReference type="AlphaFoldDB" id="A0A1H1THI7"/>
<organism evidence="1 2">
    <name type="scientific">Corynebacterium timonense</name>
    <dbReference type="NCBI Taxonomy" id="441500"/>
    <lineage>
        <taxon>Bacteria</taxon>
        <taxon>Bacillati</taxon>
        <taxon>Actinomycetota</taxon>
        <taxon>Actinomycetes</taxon>
        <taxon>Mycobacteriales</taxon>
        <taxon>Corynebacteriaceae</taxon>
        <taxon>Corynebacterium</taxon>
    </lineage>
</organism>
<gene>
    <name evidence="1" type="ORF">SAMN04488539_1986</name>
</gene>
<keyword evidence="2" id="KW-1185">Reference proteome</keyword>
<evidence type="ECO:0000313" key="1">
    <source>
        <dbReference type="EMBL" id="SDS59531.1"/>
    </source>
</evidence>
<dbReference type="Proteomes" id="UP000182237">
    <property type="component" value="Chromosome I"/>
</dbReference>
<dbReference type="STRING" id="1203190.GCA_000312345_00943"/>
<name>A0A1H1THI7_9CORY</name>
<reference evidence="1 2" key="1">
    <citation type="submission" date="2016-10" db="EMBL/GenBank/DDBJ databases">
        <authorList>
            <person name="de Groot N.N."/>
        </authorList>
    </citation>
    <scope>NUCLEOTIDE SEQUENCE [LARGE SCALE GENOMIC DNA]</scope>
    <source>
        <strain evidence="1 2">DSM 45434</strain>
    </source>
</reference>
<proteinExistence type="predicted"/>
<dbReference type="EMBL" id="LT629765">
    <property type="protein sequence ID" value="SDS59531.1"/>
    <property type="molecule type" value="Genomic_DNA"/>
</dbReference>
<accession>A0A1H1THI7</accession>
<dbReference type="RefSeq" id="WP_019193784.1">
    <property type="nucleotide sequence ID" value="NZ_LT629765.1"/>
</dbReference>
<sequence length="125" mass="13755">MWLSCAATGGPGRPPQLARIRGWLVYGTGDAVYLCGFRGAGCQRDCKEFAVIGNPAEVEYFDINRVMTWFVVFANRERTWDGLVANGANHGTFFLVTDTLVKLIEDAPAARAGRAPTEKGKTKWK</sequence>
<protein>
    <submittedName>
        <fullName evidence="1">Uncharacterized protein</fullName>
    </submittedName>
</protein>